<dbReference type="SUPFAM" id="SSF53807">
    <property type="entry name" value="Helical backbone' metal receptor"/>
    <property type="match status" value="1"/>
</dbReference>
<evidence type="ECO:0000256" key="4">
    <source>
        <dbReference type="RuleBase" id="RU003512"/>
    </source>
</evidence>
<evidence type="ECO:0000256" key="5">
    <source>
        <dbReference type="SAM" id="MobiDB-lite"/>
    </source>
</evidence>
<evidence type="ECO:0000256" key="1">
    <source>
        <dbReference type="ARBA" id="ARBA00011028"/>
    </source>
</evidence>
<comment type="similarity">
    <text evidence="1 4">Belongs to the bacterial solute-binding protein 9 family.</text>
</comment>
<dbReference type="GO" id="GO:0046872">
    <property type="term" value="F:metal ion binding"/>
    <property type="evidence" value="ECO:0007669"/>
    <property type="project" value="InterPro"/>
</dbReference>
<dbReference type="InterPro" id="IPR050492">
    <property type="entry name" value="Bact_metal-bind_prot9"/>
</dbReference>
<dbReference type="PROSITE" id="PS51257">
    <property type="entry name" value="PROKAR_LIPOPROTEIN"/>
    <property type="match status" value="1"/>
</dbReference>
<keyword evidence="2 4" id="KW-0813">Transport</keyword>
<evidence type="ECO:0000256" key="2">
    <source>
        <dbReference type="ARBA" id="ARBA00022448"/>
    </source>
</evidence>
<protein>
    <submittedName>
        <fullName evidence="7">Probable zinc transport system zinc-binding lipoprotein AdcA</fullName>
    </submittedName>
</protein>
<accession>A0A8H2M3H5</accession>
<keyword evidence="7" id="KW-0449">Lipoprotein</keyword>
<proteinExistence type="inferred from homology"/>
<feature type="signal peptide" evidence="6">
    <location>
        <begin position="1"/>
        <end position="25"/>
    </location>
</feature>
<dbReference type="GO" id="GO:0007155">
    <property type="term" value="P:cell adhesion"/>
    <property type="evidence" value="ECO:0007669"/>
    <property type="project" value="InterPro"/>
</dbReference>
<keyword evidence="8" id="KW-1185">Reference proteome</keyword>
<dbReference type="InterPro" id="IPR006127">
    <property type="entry name" value="ZnuA-like"/>
</dbReference>
<sequence length="354" mass="39375">MLKKSIRFLLVLTAFALAACQKAPANNPGEMDTTSKEVKQVVYTSFFPIYDLTQSLAGPDFDVRSFMPLEAEAHDWEPSAKDIKELSQADLLVVNGAGMEAWLPKVQEALPDLKVLDLSQGLDLIKASHHHDDADEDHDHDHDDAEEAHDHDHDDAEEAHDHDHDEAEEDHEGHHHHHHGPNDPHSFLSLSNAIQYVDKINQALGELNPDKKAAVNDRAQALSKDFKDLLDQYKEVFAQKKNKTFIVPHQAFGYLARDFGLEQYPLQGLTSVSEPDLKTIQEAIAACKTLGIKTVFYEFGGPSKGAEAIAKEAKIEAAPLATMEMKVPGKDGQDLHYKDLMEMNLKNIAESLGQ</sequence>
<evidence type="ECO:0000256" key="3">
    <source>
        <dbReference type="ARBA" id="ARBA00022729"/>
    </source>
</evidence>
<dbReference type="Pfam" id="PF01297">
    <property type="entry name" value="ZnuA"/>
    <property type="match status" value="1"/>
</dbReference>
<dbReference type="PANTHER" id="PTHR42953:SF3">
    <property type="entry name" value="HIGH-AFFINITY ZINC UPTAKE SYSTEM PROTEIN ZNUA"/>
    <property type="match status" value="1"/>
</dbReference>
<dbReference type="PRINTS" id="PR00690">
    <property type="entry name" value="ADHESNFAMILY"/>
</dbReference>
<dbReference type="Proteomes" id="UP000377798">
    <property type="component" value="Unassembled WGS sequence"/>
</dbReference>
<dbReference type="AlphaFoldDB" id="A0A8H2M3H5"/>
<dbReference type="Gene3D" id="3.40.50.1980">
    <property type="entry name" value="Nitrogenase molybdenum iron protein domain"/>
    <property type="match status" value="3"/>
</dbReference>
<name>A0A8H2M3H5_9FIRM</name>
<dbReference type="GO" id="GO:0030001">
    <property type="term" value="P:metal ion transport"/>
    <property type="evidence" value="ECO:0007669"/>
    <property type="project" value="InterPro"/>
</dbReference>
<comment type="caution">
    <text evidence="7">The sequence shown here is derived from an EMBL/GenBank/DDBJ whole genome shotgun (WGS) entry which is preliminary data.</text>
</comment>
<evidence type="ECO:0000256" key="6">
    <source>
        <dbReference type="SAM" id="SignalP"/>
    </source>
</evidence>
<evidence type="ECO:0000313" key="7">
    <source>
        <dbReference type="EMBL" id="VFB15844.1"/>
    </source>
</evidence>
<feature type="compositionally biased region" description="Basic and acidic residues" evidence="5">
    <location>
        <begin position="130"/>
        <end position="165"/>
    </location>
</feature>
<dbReference type="RefSeq" id="WP_131748278.1">
    <property type="nucleotide sequence ID" value="NZ_CAACYI010000001.1"/>
</dbReference>
<dbReference type="InterPro" id="IPR006128">
    <property type="entry name" value="Lipoprotein_PsaA-like"/>
</dbReference>
<reference evidence="7 8" key="1">
    <citation type="submission" date="2019-02" db="EMBL/GenBank/DDBJ databases">
        <authorList>
            <consortium name="Pathogen Informatics"/>
        </authorList>
    </citation>
    <scope>NUCLEOTIDE SEQUENCE [LARGE SCALE GENOMIC DNA]</scope>
    <source>
        <strain evidence="7 8">3012STDY7089603</strain>
    </source>
</reference>
<dbReference type="InterPro" id="IPR006129">
    <property type="entry name" value="AdhesinB"/>
</dbReference>
<evidence type="ECO:0000313" key="8">
    <source>
        <dbReference type="Proteomes" id="UP000377798"/>
    </source>
</evidence>
<keyword evidence="3 6" id="KW-0732">Signal</keyword>
<feature type="region of interest" description="Disordered" evidence="5">
    <location>
        <begin position="130"/>
        <end position="188"/>
    </location>
</feature>
<dbReference type="EMBL" id="CAACYI010000001">
    <property type="protein sequence ID" value="VFB15844.1"/>
    <property type="molecule type" value="Genomic_DNA"/>
</dbReference>
<dbReference type="PANTHER" id="PTHR42953">
    <property type="entry name" value="HIGH-AFFINITY ZINC UPTAKE SYSTEM PROTEIN ZNUA-RELATED"/>
    <property type="match status" value="1"/>
</dbReference>
<dbReference type="PRINTS" id="PR00691">
    <property type="entry name" value="ADHESINB"/>
</dbReference>
<feature type="chain" id="PRO_5034541749" evidence="6">
    <location>
        <begin position="26"/>
        <end position="354"/>
    </location>
</feature>
<gene>
    <name evidence="7" type="primary">adcA_2</name>
    <name evidence="7" type="ORF">NCTC13150_00351</name>
</gene>
<organism evidence="7 8">
    <name type="scientific">Urinicoccus massiliensis</name>
    <dbReference type="NCBI Taxonomy" id="1723382"/>
    <lineage>
        <taxon>Bacteria</taxon>
        <taxon>Bacillati</taxon>
        <taxon>Bacillota</taxon>
        <taxon>Tissierellia</taxon>
        <taxon>Tissierellales</taxon>
        <taxon>Peptoniphilaceae</taxon>
        <taxon>Urinicoccus</taxon>
    </lineage>
</organism>